<feature type="non-terminal residue" evidence="2">
    <location>
        <position position="235"/>
    </location>
</feature>
<name>A0A383DNN7_9ZZZZ</name>
<gene>
    <name evidence="2" type="ORF">METZ01_LOCUS498322</name>
</gene>
<feature type="non-terminal residue" evidence="2">
    <location>
        <position position="1"/>
    </location>
</feature>
<reference evidence="2" key="1">
    <citation type="submission" date="2018-05" db="EMBL/GenBank/DDBJ databases">
        <authorList>
            <person name="Lanie J.A."/>
            <person name="Ng W.-L."/>
            <person name="Kazmierczak K.M."/>
            <person name="Andrzejewski T.M."/>
            <person name="Davidsen T.M."/>
            <person name="Wayne K.J."/>
            <person name="Tettelin H."/>
            <person name="Glass J.I."/>
            <person name="Rusch D."/>
            <person name="Podicherti R."/>
            <person name="Tsui H.-C.T."/>
            <person name="Winkler M.E."/>
        </authorList>
    </citation>
    <scope>NUCLEOTIDE SEQUENCE</scope>
</reference>
<sequence length="235" mass="25933">FEKPADGSTAAVEKAAESKQPTIDSESEKTSTLWTNPDVVAQRTKLGVKVQKMIPEPSTDVDVVADTVTATTPPTEDTGAYKVATKTSNVTTTEGNKVEVTTPEDSITSTTTITEVDESNSIRTQTITTSGGGVKTSERANTAEKGFTSRPVTMREEITEELWTFDTERPYNYLIELKHVPLYILDVYGYNDSSTKKFKWVRIIKGDPVERNRRLLAGSTTEKTFVEGGKKVFYD</sequence>
<protein>
    <submittedName>
        <fullName evidence="2">Uncharacterized protein</fullName>
    </submittedName>
</protein>
<dbReference type="EMBL" id="UINC01218444">
    <property type="protein sequence ID" value="SVE45468.1"/>
    <property type="molecule type" value="Genomic_DNA"/>
</dbReference>
<evidence type="ECO:0000256" key="1">
    <source>
        <dbReference type="SAM" id="MobiDB-lite"/>
    </source>
</evidence>
<evidence type="ECO:0000313" key="2">
    <source>
        <dbReference type="EMBL" id="SVE45468.1"/>
    </source>
</evidence>
<dbReference type="AlphaFoldDB" id="A0A383DNN7"/>
<feature type="region of interest" description="Disordered" evidence="1">
    <location>
        <begin position="1"/>
        <end position="36"/>
    </location>
</feature>
<feature type="compositionally biased region" description="Polar residues" evidence="1">
    <location>
        <begin position="19"/>
        <end position="35"/>
    </location>
</feature>
<organism evidence="2">
    <name type="scientific">marine metagenome</name>
    <dbReference type="NCBI Taxonomy" id="408172"/>
    <lineage>
        <taxon>unclassified sequences</taxon>
        <taxon>metagenomes</taxon>
        <taxon>ecological metagenomes</taxon>
    </lineage>
</organism>
<feature type="region of interest" description="Disordered" evidence="1">
    <location>
        <begin position="126"/>
        <end position="148"/>
    </location>
</feature>
<accession>A0A383DNN7</accession>
<proteinExistence type="predicted"/>